<feature type="chain" id="PRO_5026658982" evidence="1">
    <location>
        <begin position="17"/>
        <end position="182"/>
    </location>
</feature>
<gene>
    <name evidence="3" type="primary">LOC113216782</name>
</gene>
<evidence type="ECO:0000313" key="3">
    <source>
        <dbReference type="RefSeq" id="XP_026292393.1"/>
    </source>
</evidence>
<dbReference type="KEGG" id="foc:113216782"/>
<accession>A0A6J1TGI9</accession>
<reference evidence="3" key="1">
    <citation type="submission" date="2025-08" db="UniProtKB">
        <authorList>
            <consortium name="RefSeq"/>
        </authorList>
    </citation>
    <scope>IDENTIFICATION</scope>
    <source>
        <tissue evidence="3">Whole organism</tissue>
    </source>
</reference>
<keyword evidence="2" id="KW-1185">Reference proteome</keyword>
<evidence type="ECO:0000313" key="2">
    <source>
        <dbReference type="Proteomes" id="UP000504606"/>
    </source>
</evidence>
<dbReference type="GeneID" id="113216782"/>
<evidence type="ECO:0000256" key="1">
    <source>
        <dbReference type="SAM" id="SignalP"/>
    </source>
</evidence>
<name>A0A6J1TGI9_FRAOC</name>
<keyword evidence="1" id="KW-0732">Signal</keyword>
<organism evidence="2 3">
    <name type="scientific">Frankliniella occidentalis</name>
    <name type="common">Western flower thrips</name>
    <name type="synonym">Euthrips occidentalis</name>
    <dbReference type="NCBI Taxonomy" id="133901"/>
    <lineage>
        <taxon>Eukaryota</taxon>
        <taxon>Metazoa</taxon>
        <taxon>Ecdysozoa</taxon>
        <taxon>Arthropoda</taxon>
        <taxon>Hexapoda</taxon>
        <taxon>Insecta</taxon>
        <taxon>Pterygota</taxon>
        <taxon>Neoptera</taxon>
        <taxon>Paraneoptera</taxon>
        <taxon>Thysanoptera</taxon>
        <taxon>Terebrantia</taxon>
        <taxon>Thripoidea</taxon>
        <taxon>Thripidae</taxon>
        <taxon>Frankliniella</taxon>
    </lineage>
</organism>
<dbReference type="OrthoDB" id="10618014at2759"/>
<dbReference type="Proteomes" id="UP000504606">
    <property type="component" value="Unplaced"/>
</dbReference>
<dbReference type="AlphaFoldDB" id="A0A6J1TGI9"/>
<protein>
    <submittedName>
        <fullName evidence="3">Uncharacterized protein LOC113216782</fullName>
    </submittedName>
</protein>
<sequence>MRVFAVLLLAVAATSAAPSVVSTMPTLIEVYRAPLAEKDYFQPEEVAGLKGLYDQPFVVAFQKAKNEVQSFFLQKGIQTIYEDEQFAHLRHQLLNSVEKVAFYMSAARYLHIPQLTMPINMVVPHKTMPGDKEYHMAEKKGEGEFIPFVFIVRKDKVVGDFEKLYKVGKFSFTEEKFQTIEA</sequence>
<proteinExistence type="predicted"/>
<dbReference type="RefSeq" id="XP_026292393.1">
    <property type="nucleotide sequence ID" value="XM_026436608.2"/>
</dbReference>
<feature type="signal peptide" evidence="1">
    <location>
        <begin position="1"/>
        <end position="16"/>
    </location>
</feature>